<dbReference type="STRING" id="1051890.A0A3N4LP51"/>
<dbReference type="EMBL" id="ML121548">
    <property type="protein sequence ID" value="RPB23082.1"/>
    <property type="molecule type" value="Genomic_DNA"/>
</dbReference>
<reference evidence="3 4" key="1">
    <citation type="journal article" date="2018" name="Nat. Ecol. Evol.">
        <title>Pezizomycetes genomes reveal the molecular basis of ectomycorrhizal truffle lifestyle.</title>
        <authorList>
            <person name="Murat C."/>
            <person name="Payen T."/>
            <person name="Noel B."/>
            <person name="Kuo A."/>
            <person name="Morin E."/>
            <person name="Chen J."/>
            <person name="Kohler A."/>
            <person name="Krizsan K."/>
            <person name="Balestrini R."/>
            <person name="Da Silva C."/>
            <person name="Montanini B."/>
            <person name="Hainaut M."/>
            <person name="Levati E."/>
            <person name="Barry K.W."/>
            <person name="Belfiori B."/>
            <person name="Cichocki N."/>
            <person name="Clum A."/>
            <person name="Dockter R.B."/>
            <person name="Fauchery L."/>
            <person name="Guy J."/>
            <person name="Iotti M."/>
            <person name="Le Tacon F."/>
            <person name="Lindquist E.A."/>
            <person name="Lipzen A."/>
            <person name="Malagnac F."/>
            <person name="Mello A."/>
            <person name="Molinier V."/>
            <person name="Miyauchi S."/>
            <person name="Poulain J."/>
            <person name="Riccioni C."/>
            <person name="Rubini A."/>
            <person name="Sitrit Y."/>
            <person name="Splivallo R."/>
            <person name="Traeger S."/>
            <person name="Wang M."/>
            <person name="Zifcakova L."/>
            <person name="Wipf D."/>
            <person name="Zambonelli A."/>
            <person name="Paolocci F."/>
            <person name="Nowrousian M."/>
            <person name="Ottonello S."/>
            <person name="Baldrian P."/>
            <person name="Spatafora J.W."/>
            <person name="Henrissat B."/>
            <person name="Nagy L.G."/>
            <person name="Aury J.M."/>
            <person name="Wincker P."/>
            <person name="Grigoriev I.V."/>
            <person name="Bonfante P."/>
            <person name="Martin F.M."/>
        </authorList>
    </citation>
    <scope>NUCLEOTIDE SEQUENCE [LARGE SCALE GENOMIC DNA]</scope>
    <source>
        <strain evidence="3 4">ATCC MYA-4762</strain>
    </source>
</reference>
<dbReference type="Pfam" id="PF25995">
    <property type="entry name" value="STB6_N"/>
    <property type="match status" value="1"/>
</dbReference>
<evidence type="ECO:0000256" key="1">
    <source>
        <dbReference type="SAM" id="MobiDB-lite"/>
    </source>
</evidence>
<name>A0A3N4LP51_9PEZI</name>
<feature type="region of interest" description="Disordered" evidence="1">
    <location>
        <begin position="593"/>
        <end position="617"/>
    </location>
</feature>
<feature type="compositionally biased region" description="Polar residues" evidence="1">
    <location>
        <begin position="20"/>
        <end position="34"/>
    </location>
</feature>
<evidence type="ECO:0000313" key="4">
    <source>
        <dbReference type="Proteomes" id="UP000267821"/>
    </source>
</evidence>
<dbReference type="PANTHER" id="PTHR31011">
    <property type="entry name" value="PROTEIN STB2-RELATED"/>
    <property type="match status" value="1"/>
</dbReference>
<dbReference type="InParanoid" id="A0A3N4LP51"/>
<dbReference type="Proteomes" id="UP000267821">
    <property type="component" value="Unassembled WGS sequence"/>
</dbReference>
<feature type="region of interest" description="Disordered" evidence="1">
    <location>
        <begin position="411"/>
        <end position="439"/>
    </location>
</feature>
<feature type="region of interest" description="Disordered" evidence="1">
    <location>
        <begin position="20"/>
        <end position="42"/>
    </location>
</feature>
<dbReference type="InterPro" id="IPR059025">
    <property type="entry name" value="STB6_N"/>
</dbReference>
<dbReference type="GO" id="GO:0070822">
    <property type="term" value="C:Sin3-type complex"/>
    <property type="evidence" value="ECO:0007669"/>
    <property type="project" value="TreeGrafter"/>
</dbReference>
<accession>A0A3N4LP51</accession>
<evidence type="ECO:0000313" key="3">
    <source>
        <dbReference type="EMBL" id="RPB23082.1"/>
    </source>
</evidence>
<organism evidence="3 4">
    <name type="scientific">Terfezia boudieri ATCC MYA-4762</name>
    <dbReference type="NCBI Taxonomy" id="1051890"/>
    <lineage>
        <taxon>Eukaryota</taxon>
        <taxon>Fungi</taxon>
        <taxon>Dikarya</taxon>
        <taxon>Ascomycota</taxon>
        <taxon>Pezizomycotina</taxon>
        <taxon>Pezizomycetes</taxon>
        <taxon>Pezizales</taxon>
        <taxon>Pezizaceae</taxon>
        <taxon>Terfezia</taxon>
    </lineage>
</organism>
<gene>
    <name evidence="3" type="ORF">L211DRAFT_295573</name>
</gene>
<proteinExistence type="predicted"/>
<feature type="domain" description="STB6-like N-terminal" evidence="2">
    <location>
        <begin position="52"/>
        <end position="189"/>
    </location>
</feature>
<evidence type="ECO:0000259" key="2">
    <source>
        <dbReference type="Pfam" id="PF25995"/>
    </source>
</evidence>
<keyword evidence="4" id="KW-1185">Reference proteome</keyword>
<dbReference type="PANTHER" id="PTHR31011:SF2">
    <property type="entry name" value="PROTEIN STB2-RELATED"/>
    <property type="match status" value="1"/>
</dbReference>
<protein>
    <recommendedName>
        <fullName evidence="2">STB6-like N-terminal domain-containing protein</fullName>
    </recommendedName>
</protein>
<sequence>MPSSLSSAFAHAVETTSPRFLPTSSNVGATTQHAATEPAQSAIREPEPGRFHLVVSDPIATYYLVQDPCVKVVKAQQQLEGYEIYLVEQWACSRSHPSFTIATYTGHPSHKILVGILSIDKDESRWGRELANYFRFVRYYGREKQTPLGSLMVTNLSNLSSDLTVIAVSDGNVLEHKEDFIINEDLKRMGCSGRIALTLTAPTDAAKAKFHQLFRTCERVEFRFSVIELVRLCQLALIMFQKLDKHFGDGLLCDETERAIRKWWAEYGTDFYNAEPSDGILGPTTVAALLGMMIGARNRLSLCGAPVPKDAFDIPGLKGAIGYFQKQHKLRRTRRLDRETVDKLHRITIKGSSGDKYGMVPKAIKSTVAEMSGKTHKVEMETCDLEKFIMHLSGERAKHLWRGKPMKSLQTQSSAMPFGDSGPRRNSAPIPSVNGAPVRTTKNLTPLVIGPYDLKNDPNVASPEENPTSYPLSAPAYPTAQFGFHGHAQPPHSDSRDPLRKAMFKTMNNRMNDAKTGLGKIKDVATGVASGISGQVTKRASRKHAQDNMSCTNDVVQATDEQKCALGNAGAASSSSPVLDLGKKPSLTLVQHGDQEAAKSDSTTIHVPQKKPAGDSATYDAYHTESPIAMSIKSPFHNDSIITSKFDIHRTTELISPMTPGSDTETPFEKTLERKPDGTVMVEFVPQTGGTGTTGTRNGDPSVSGSVQAYQDALERLANQSPEFKSALGGLMGAKGELGNGGLWGRSRSFSERWEGKRHGDWFPRRMSFGCAEEAILGWEGIGEEDYLEIEPDGSTVIAYGGCPKQLRGMMVKAEEEDTRVRGALPPEFG</sequence>
<dbReference type="InterPro" id="IPR038919">
    <property type="entry name" value="STB2/STB2"/>
</dbReference>
<dbReference type="OrthoDB" id="19806at2759"/>
<dbReference type="AlphaFoldDB" id="A0A3N4LP51"/>